<dbReference type="EMBL" id="CP000859">
    <property type="protein sequence ID" value="ABW67877.1"/>
    <property type="molecule type" value="Genomic_DNA"/>
</dbReference>
<keyword evidence="2" id="KW-1185">Reference proteome</keyword>
<evidence type="ECO:0000313" key="1">
    <source>
        <dbReference type="EMBL" id="ABW67877.1"/>
    </source>
</evidence>
<evidence type="ECO:0000313" key="2">
    <source>
        <dbReference type="Proteomes" id="UP000008561"/>
    </source>
</evidence>
<sequence>MTEEWRRRCPRLGHEVLFSYCLGCGMNGEPCLKTADCWWEQFDVVAYLKAHFSQETVARLLNPQPQPKITGILELIEQAKRNAGKS</sequence>
<dbReference type="KEGG" id="dol:Dole_2073"/>
<dbReference type="OrthoDB" id="5421967at2"/>
<dbReference type="Proteomes" id="UP000008561">
    <property type="component" value="Chromosome"/>
</dbReference>
<dbReference type="eggNOG" id="ENOG5033A3B">
    <property type="taxonomic scope" value="Bacteria"/>
</dbReference>
<gene>
    <name evidence="1" type="ordered locus">Dole_2073</name>
</gene>
<dbReference type="STRING" id="96561.Dole_2073"/>
<name>A8ZTU4_DESOH</name>
<dbReference type="AlphaFoldDB" id="A8ZTU4"/>
<proteinExistence type="predicted"/>
<dbReference type="RefSeq" id="WP_012175489.1">
    <property type="nucleotide sequence ID" value="NC_009943.1"/>
</dbReference>
<dbReference type="HOGENOM" id="CLU_176134_0_0_7"/>
<protein>
    <submittedName>
        <fullName evidence="1">Conserved hypothetical cytosolic protein</fullName>
    </submittedName>
</protein>
<reference evidence="1 2" key="1">
    <citation type="submission" date="2007-10" db="EMBL/GenBank/DDBJ databases">
        <title>Complete sequence of Desulfococcus oleovorans Hxd3.</title>
        <authorList>
            <consortium name="US DOE Joint Genome Institute"/>
            <person name="Copeland A."/>
            <person name="Lucas S."/>
            <person name="Lapidus A."/>
            <person name="Barry K."/>
            <person name="Glavina del Rio T."/>
            <person name="Dalin E."/>
            <person name="Tice H."/>
            <person name="Pitluck S."/>
            <person name="Kiss H."/>
            <person name="Brettin T."/>
            <person name="Bruce D."/>
            <person name="Detter J.C."/>
            <person name="Han C."/>
            <person name="Schmutz J."/>
            <person name="Larimer F."/>
            <person name="Land M."/>
            <person name="Hauser L."/>
            <person name="Kyrpides N."/>
            <person name="Kim E."/>
            <person name="Wawrik B."/>
            <person name="Richardson P."/>
        </authorList>
    </citation>
    <scope>NUCLEOTIDE SEQUENCE [LARGE SCALE GENOMIC DNA]</scope>
    <source>
        <strain evidence="2">DSM 6200 / JCM 39069 / Hxd3</strain>
    </source>
</reference>
<accession>A8ZTU4</accession>
<organism evidence="1 2">
    <name type="scientific">Desulfosudis oleivorans (strain DSM 6200 / JCM 39069 / Hxd3)</name>
    <name type="common">Desulfococcus oleovorans</name>
    <dbReference type="NCBI Taxonomy" id="96561"/>
    <lineage>
        <taxon>Bacteria</taxon>
        <taxon>Pseudomonadati</taxon>
        <taxon>Thermodesulfobacteriota</taxon>
        <taxon>Desulfobacteria</taxon>
        <taxon>Desulfobacterales</taxon>
        <taxon>Desulfosudaceae</taxon>
        <taxon>Desulfosudis</taxon>
    </lineage>
</organism>